<evidence type="ECO:0000256" key="2">
    <source>
        <dbReference type="SAM" id="Phobius"/>
    </source>
</evidence>
<keyword evidence="2" id="KW-0472">Membrane</keyword>
<dbReference type="Proteomes" id="UP000198546">
    <property type="component" value="Chromosome i"/>
</dbReference>
<sequence>MTTADTVKNIQQDLTVLAKSLVTLGKIEATDMAKKLGLGAALLAGALYFALNAISLLFMGGALAFFLLLQPDAPAEPQDPTMVTGALPLGFVIMACILLLVAALLAVGGLLSIRANRGVKQTQAETEATVTAVKSAIERGKADVAVRLEYGDDDVRTDDGRTGTGVSRTGDTSPVAARSLDAR</sequence>
<dbReference type="STRING" id="675864.SAMN04489747_0189"/>
<feature type="transmembrane region" description="Helical" evidence="2">
    <location>
        <begin position="89"/>
        <end position="113"/>
    </location>
</feature>
<keyword evidence="2" id="KW-0812">Transmembrane</keyword>
<dbReference type="EMBL" id="LT629688">
    <property type="protein sequence ID" value="SDD10622.1"/>
    <property type="molecule type" value="Genomic_DNA"/>
</dbReference>
<organism evidence="3 4">
    <name type="scientific">Auraticoccus monumenti</name>
    <dbReference type="NCBI Taxonomy" id="675864"/>
    <lineage>
        <taxon>Bacteria</taxon>
        <taxon>Bacillati</taxon>
        <taxon>Actinomycetota</taxon>
        <taxon>Actinomycetes</taxon>
        <taxon>Propionibacteriales</taxon>
        <taxon>Propionibacteriaceae</taxon>
        <taxon>Auraticoccus</taxon>
    </lineage>
</organism>
<evidence type="ECO:0000313" key="3">
    <source>
        <dbReference type="EMBL" id="SDD10622.1"/>
    </source>
</evidence>
<dbReference type="RefSeq" id="WP_090589747.1">
    <property type="nucleotide sequence ID" value="NZ_LT629688.1"/>
</dbReference>
<dbReference type="InterPro" id="IPR009937">
    <property type="entry name" value="Phage_holin_3_6"/>
</dbReference>
<feature type="transmembrane region" description="Helical" evidence="2">
    <location>
        <begin position="36"/>
        <end position="69"/>
    </location>
</feature>
<evidence type="ECO:0000256" key="1">
    <source>
        <dbReference type="SAM" id="MobiDB-lite"/>
    </source>
</evidence>
<accession>A0A1G6S124</accession>
<dbReference type="AlphaFoldDB" id="A0A1G6S124"/>
<feature type="compositionally biased region" description="Low complexity" evidence="1">
    <location>
        <begin position="164"/>
        <end position="173"/>
    </location>
</feature>
<keyword evidence="4" id="KW-1185">Reference proteome</keyword>
<protein>
    <submittedName>
        <fullName evidence="3">Putative Holin-X, holin superfamily III</fullName>
    </submittedName>
</protein>
<name>A0A1G6S124_9ACTN</name>
<keyword evidence="2" id="KW-1133">Transmembrane helix</keyword>
<proteinExistence type="predicted"/>
<feature type="region of interest" description="Disordered" evidence="1">
    <location>
        <begin position="155"/>
        <end position="183"/>
    </location>
</feature>
<dbReference type="OrthoDB" id="10000936at2"/>
<reference evidence="3 4" key="1">
    <citation type="submission" date="2016-10" db="EMBL/GenBank/DDBJ databases">
        <authorList>
            <person name="de Groot N.N."/>
        </authorList>
    </citation>
    <scope>NUCLEOTIDE SEQUENCE [LARGE SCALE GENOMIC DNA]</scope>
    <source>
        <strain evidence="3 4">MON 2.2</strain>
    </source>
</reference>
<evidence type="ECO:0000313" key="4">
    <source>
        <dbReference type="Proteomes" id="UP000198546"/>
    </source>
</evidence>
<dbReference type="Pfam" id="PF07332">
    <property type="entry name" value="Phage_holin_3_6"/>
    <property type="match status" value="1"/>
</dbReference>
<gene>
    <name evidence="3" type="ORF">SAMN04489747_0189</name>
</gene>